<evidence type="ECO:0000256" key="4">
    <source>
        <dbReference type="ARBA" id="ARBA00022553"/>
    </source>
</evidence>
<evidence type="ECO:0000256" key="9">
    <source>
        <dbReference type="ARBA" id="ARBA00022840"/>
    </source>
</evidence>
<evidence type="ECO:0000256" key="5">
    <source>
        <dbReference type="ARBA" id="ARBA00022679"/>
    </source>
</evidence>
<dbReference type="InterPro" id="IPR008271">
    <property type="entry name" value="Ser/Thr_kinase_AS"/>
</dbReference>
<sequence length="305" mass="34693">MEGGDLCKLLFHKRKFREGDVKFYTAEIVLGIEHLHKMGVIYRDLKLENILIDSSGHLRITDYGLCKKFHPRQKNKREYTFCGTPHYIAPEVIKQEEHTKAVDWWSLGIMVYEMLKGATPFEEEDDESDNYMRLYDRILTQDPVIPTKFSAKAKDFVVGLLSKDPTKRLGAGKNGVDDIKRHPFFNKINWADMARKAKKAPFEPVYDDEMILGAKDNHLPPSPARSQDRVTSCSDTQTTEIPAAQTTPAAVGKTPSQKRKLSSSGDSERRTKRPRLPTPVVDLPNDSATSPRKQLCRFCLSGPER</sequence>
<dbReference type="InterPro" id="IPR011009">
    <property type="entry name" value="Kinase-like_dom_sf"/>
</dbReference>
<dbReference type="FunFam" id="1.10.510.10:FF:000109">
    <property type="entry name" value="Ribosomal protein S6 kinase"/>
    <property type="match status" value="1"/>
</dbReference>
<keyword evidence="5" id="KW-0808">Transferase</keyword>
<dbReference type="Gene3D" id="3.30.200.20">
    <property type="entry name" value="Phosphorylase Kinase, domain 1"/>
    <property type="match status" value="1"/>
</dbReference>
<dbReference type="EMBL" id="KK853440">
    <property type="protein sequence ID" value="KDR07617.1"/>
    <property type="molecule type" value="Genomic_DNA"/>
</dbReference>
<keyword evidence="3" id="KW-0723">Serine/threonine-protein kinase</keyword>
<evidence type="ECO:0000256" key="11">
    <source>
        <dbReference type="ARBA" id="ARBA00048679"/>
    </source>
</evidence>
<keyword evidence="8 14" id="KW-0418">Kinase</keyword>
<dbReference type="EC" id="2.7.11.1" evidence="2"/>
<evidence type="ECO:0000256" key="6">
    <source>
        <dbReference type="ARBA" id="ARBA00022737"/>
    </source>
</evidence>
<accession>A0A067QH53</accession>
<evidence type="ECO:0000256" key="10">
    <source>
        <dbReference type="ARBA" id="ARBA00047899"/>
    </source>
</evidence>
<dbReference type="OMA" id="NDINWEQ"/>
<dbReference type="Pfam" id="PF00069">
    <property type="entry name" value="Pkinase"/>
    <property type="match status" value="1"/>
</dbReference>
<name>A0A067QH53_ZOONE</name>
<evidence type="ECO:0000259" key="13">
    <source>
        <dbReference type="PROSITE" id="PS50011"/>
    </source>
</evidence>
<keyword evidence="15" id="KW-1185">Reference proteome</keyword>
<keyword evidence="7" id="KW-0547">Nucleotide-binding</keyword>
<evidence type="ECO:0000256" key="2">
    <source>
        <dbReference type="ARBA" id="ARBA00012513"/>
    </source>
</evidence>
<evidence type="ECO:0000256" key="3">
    <source>
        <dbReference type="ARBA" id="ARBA00022527"/>
    </source>
</evidence>
<keyword evidence="6" id="KW-0677">Repeat</keyword>
<comment type="cofactor">
    <cofactor evidence="1">
        <name>Mg(2+)</name>
        <dbReference type="ChEBI" id="CHEBI:18420"/>
    </cofactor>
</comment>
<keyword evidence="4" id="KW-0597">Phosphoprotein</keyword>
<evidence type="ECO:0000256" key="1">
    <source>
        <dbReference type="ARBA" id="ARBA00001946"/>
    </source>
</evidence>
<protein>
    <recommendedName>
        <fullName evidence="2">non-specific serine/threonine protein kinase</fullName>
        <ecNumber evidence="2">2.7.11.1</ecNumber>
    </recommendedName>
</protein>
<reference evidence="14 15" key="1">
    <citation type="journal article" date="2014" name="Nat. Commun.">
        <title>Molecular traces of alternative social organization in a termite genome.</title>
        <authorList>
            <person name="Terrapon N."/>
            <person name="Li C."/>
            <person name="Robertson H.M."/>
            <person name="Ji L."/>
            <person name="Meng X."/>
            <person name="Booth W."/>
            <person name="Chen Z."/>
            <person name="Childers C.P."/>
            <person name="Glastad K.M."/>
            <person name="Gokhale K."/>
            <person name="Gowin J."/>
            <person name="Gronenberg W."/>
            <person name="Hermansen R.A."/>
            <person name="Hu H."/>
            <person name="Hunt B.G."/>
            <person name="Huylmans A.K."/>
            <person name="Khalil S.M."/>
            <person name="Mitchell R.D."/>
            <person name="Munoz-Torres M.C."/>
            <person name="Mustard J.A."/>
            <person name="Pan H."/>
            <person name="Reese J.T."/>
            <person name="Scharf M.E."/>
            <person name="Sun F."/>
            <person name="Vogel H."/>
            <person name="Xiao J."/>
            <person name="Yang W."/>
            <person name="Yang Z."/>
            <person name="Yang Z."/>
            <person name="Zhou J."/>
            <person name="Zhu J."/>
            <person name="Brent C.S."/>
            <person name="Elsik C.G."/>
            <person name="Goodisman M.A."/>
            <person name="Liberles D.A."/>
            <person name="Roe R.M."/>
            <person name="Vargo E.L."/>
            <person name="Vilcinskas A."/>
            <person name="Wang J."/>
            <person name="Bornberg-Bauer E."/>
            <person name="Korb J."/>
            <person name="Zhang G."/>
            <person name="Liebig J."/>
        </authorList>
    </citation>
    <scope>NUCLEOTIDE SEQUENCE [LARGE SCALE GENOMIC DNA]</scope>
    <source>
        <tissue evidence="14">Whole organism</tissue>
    </source>
</reference>
<comment type="catalytic activity">
    <reaction evidence="11">
        <text>L-seryl-[protein] + ATP = O-phospho-L-seryl-[protein] + ADP + H(+)</text>
        <dbReference type="Rhea" id="RHEA:17989"/>
        <dbReference type="Rhea" id="RHEA-COMP:9863"/>
        <dbReference type="Rhea" id="RHEA-COMP:11604"/>
        <dbReference type="ChEBI" id="CHEBI:15378"/>
        <dbReference type="ChEBI" id="CHEBI:29999"/>
        <dbReference type="ChEBI" id="CHEBI:30616"/>
        <dbReference type="ChEBI" id="CHEBI:83421"/>
        <dbReference type="ChEBI" id="CHEBI:456216"/>
        <dbReference type="EC" id="2.7.11.1"/>
    </reaction>
</comment>
<feature type="domain" description="Protein kinase" evidence="13">
    <location>
        <begin position="1"/>
        <end position="185"/>
    </location>
</feature>
<organism evidence="14 15">
    <name type="scientific">Zootermopsis nevadensis</name>
    <name type="common">Dampwood termite</name>
    <dbReference type="NCBI Taxonomy" id="136037"/>
    <lineage>
        <taxon>Eukaryota</taxon>
        <taxon>Metazoa</taxon>
        <taxon>Ecdysozoa</taxon>
        <taxon>Arthropoda</taxon>
        <taxon>Hexapoda</taxon>
        <taxon>Insecta</taxon>
        <taxon>Pterygota</taxon>
        <taxon>Neoptera</taxon>
        <taxon>Polyneoptera</taxon>
        <taxon>Dictyoptera</taxon>
        <taxon>Blattodea</taxon>
        <taxon>Blattoidea</taxon>
        <taxon>Termitoidae</taxon>
        <taxon>Termopsidae</taxon>
        <taxon>Zootermopsis</taxon>
    </lineage>
</organism>
<dbReference type="CDD" id="cd05123">
    <property type="entry name" value="STKc_AGC"/>
    <property type="match status" value="1"/>
</dbReference>
<gene>
    <name evidence="14" type="ORF">L798_02928</name>
</gene>
<dbReference type="Gene3D" id="1.10.510.10">
    <property type="entry name" value="Transferase(Phosphotransferase) domain 1"/>
    <property type="match status" value="1"/>
</dbReference>
<feature type="region of interest" description="Disordered" evidence="12">
    <location>
        <begin position="213"/>
        <end position="305"/>
    </location>
</feature>
<dbReference type="SUPFAM" id="SSF56112">
    <property type="entry name" value="Protein kinase-like (PK-like)"/>
    <property type="match status" value="1"/>
</dbReference>
<dbReference type="GO" id="GO:0005524">
    <property type="term" value="F:ATP binding"/>
    <property type="evidence" value="ECO:0007669"/>
    <property type="project" value="UniProtKB-KW"/>
</dbReference>
<dbReference type="SMART" id="SM00220">
    <property type="entry name" value="S_TKc"/>
    <property type="match status" value="1"/>
</dbReference>
<dbReference type="PROSITE" id="PS00108">
    <property type="entry name" value="PROTEIN_KINASE_ST"/>
    <property type="match status" value="1"/>
</dbReference>
<dbReference type="InParanoid" id="A0A067QH53"/>
<dbReference type="STRING" id="136037.A0A067QH53"/>
<dbReference type="Proteomes" id="UP000027135">
    <property type="component" value="Unassembled WGS sequence"/>
</dbReference>
<dbReference type="GO" id="GO:0004674">
    <property type="term" value="F:protein serine/threonine kinase activity"/>
    <property type="evidence" value="ECO:0007669"/>
    <property type="project" value="UniProtKB-KW"/>
</dbReference>
<evidence type="ECO:0000256" key="7">
    <source>
        <dbReference type="ARBA" id="ARBA00022741"/>
    </source>
</evidence>
<evidence type="ECO:0000313" key="14">
    <source>
        <dbReference type="EMBL" id="KDR07617.1"/>
    </source>
</evidence>
<dbReference type="PANTHER" id="PTHR24351">
    <property type="entry name" value="RIBOSOMAL PROTEIN S6 KINASE"/>
    <property type="match status" value="1"/>
</dbReference>
<dbReference type="PROSITE" id="PS50011">
    <property type="entry name" value="PROTEIN_KINASE_DOM"/>
    <property type="match status" value="1"/>
</dbReference>
<evidence type="ECO:0000313" key="15">
    <source>
        <dbReference type="Proteomes" id="UP000027135"/>
    </source>
</evidence>
<dbReference type="eggNOG" id="KOG0603">
    <property type="taxonomic scope" value="Eukaryota"/>
</dbReference>
<dbReference type="InterPro" id="IPR000719">
    <property type="entry name" value="Prot_kinase_dom"/>
</dbReference>
<keyword evidence="9" id="KW-0067">ATP-binding</keyword>
<feature type="compositionally biased region" description="Polar residues" evidence="12">
    <location>
        <begin position="229"/>
        <end position="248"/>
    </location>
</feature>
<evidence type="ECO:0000256" key="12">
    <source>
        <dbReference type="SAM" id="MobiDB-lite"/>
    </source>
</evidence>
<evidence type="ECO:0000256" key="8">
    <source>
        <dbReference type="ARBA" id="ARBA00022777"/>
    </source>
</evidence>
<dbReference type="AlphaFoldDB" id="A0A067QH53"/>
<dbReference type="InterPro" id="IPR045270">
    <property type="entry name" value="STKc_AGC"/>
</dbReference>
<comment type="catalytic activity">
    <reaction evidence="10">
        <text>L-threonyl-[protein] + ATP = O-phospho-L-threonyl-[protein] + ADP + H(+)</text>
        <dbReference type="Rhea" id="RHEA:46608"/>
        <dbReference type="Rhea" id="RHEA-COMP:11060"/>
        <dbReference type="Rhea" id="RHEA-COMP:11605"/>
        <dbReference type="ChEBI" id="CHEBI:15378"/>
        <dbReference type="ChEBI" id="CHEBI:30013"/>
        <dbReference type="ChEBI" id="CHEBI:30616"/>
        <dbReference type="ChEBI" id="CHEBI:61977"/>
        <dbReference type="ChEBI" id="CHEBI:456216"/>
        <dbReference type="EC" id="2.7.11.1"/>
    </reaction>
</comment>
<proteinExistence type="predicted"/>